<evidence type="ECO:0000313" key="2">
    <source>
        <dbReference type="EMBL" id="MBD7971246.1"/>
    </source>
</evidence>
<reference evidence="2 3" key="1">
    <citation type="submission" date="2020-08" db="EMBL/GenBank/DDBJ databases">
        <title>A Genomic Blueprint of the Chicken Gut Microbiome.</title>
        <authorList>
            <person name="Gilroy R."/>
            <person name="Ravi A."/>
            <person name="Getino M."/>
            <person name="Pursley I."/>
            <person name="Horton D.L."/>
            <person name="Alikhan N.-F."/>
            <person name="Baker D."/>
            <person name="Gharbi K."/>
            <person name="Hall N."/>
            <person name="Watson M."/>
            <person name="Adriaenssens E.M."/>
            <person name="Foster-Nyarko E."/>
            <person name="Jarju S."/>
            <person name="Secka A."/>
            <person name="Antonio M."/>
            <person name="Oren A."/>
            <person name="Chaudhuri R."/>
            <person name="La Ragione R.M."/>
            <person name="Hildebrand F."/>
            <person name="Pallen M.J."/>
        </authorList>
    </citation>
    <scope>NUCLEOTIDE SEQUENCE [LARGE SCALE GENOMIC DNA]</scope>
    <source>
        <strain evidence="2 3">Sa2BVA9</strain>
    </source>
</reference>
<comment type="caution">
    <text evidence="2">The sequence shown here is derived from an EMBL/GenBank/DDBJ whole genome shotgun (WGS) entry which is preliminary data.</text>
</comment>
<name>A0ABR8T644_9BACL</name>
<organism evidence="2 3">
    <name type="scientific">Paenibacillus gallinarum</name>
    <dbReference type="NCBI Taxonomy" id="2762232"/>
    <lineage>
        <taxon>Bacteria</taxon>
        <taxon>Bacillati</taxon>
        <taxon>Bacillota</taxon>
        <taxon>Bacilli</taxon>
        <taxon>Bacillales</taxon>
        <taxon>Paenibacillaceae</taxon>
        <taxon>Paenibacillus</taxon>
    </lineage>
</organism>
<feature type="chain" id="PRO_5046425825" description="Lipoprotein" evidence="1">
    <location>
        <begin position="22"/>
        <end position="126"/>
    </location>
</feature>
<sequence>MKKLWSLAISFCLILLLTACGDKISPKKVGDMLSNEGIKVTFGDNMEENYYHYFLNKDANFAIYFLKDTEEAEEQEKSFKDPKYKTFLVNNGNLIVYYYMDGEADQELDSKISNFVEKFDELIEDK</sequence>
<accession>A0ABR8T644</accession>
<dbReference type="PROSITE" id="PS51257">
    <property type="entry name" value="PROKAR_LIPOPROTEIN"/>
    <property type="match status" value="1"/>
</dbReference>
<dbReference type="RefSeq" id="WP_191805011.1">
    <property type="nucleotide sequence ID" value="NZ_JACSQL010000025.1"/>
</dbReference>
<proteinExistence type="predicted"/>
<protein>
    <recommendedName>
        <fullName evidence="4">Lipoprotein</fullName>
    </recommendedName>
</protein>
<gene>
    <name evidence="2" type="ORF">H9647_24590</name>
</gene>
<dbReference type="EMBL" id="JACSQL010000025">
    <property type="protein sequence ID" value="MBD7971246.1"/>
    <property type="molecule type" value="Genomic_DNA"/>
</dbReference>
<evidence type="ECO:0000256" key="1">
    <source>
        <dbReference type="SAM" id="SignalP"/>
    </source>
</evidence>
<feature type="signal peptide" evidence="1">
    <location>
        <begin position="1"/>
        <end position="21"/>
    </location>
</feature>
<evidence type="ECO:0008006" key="4">
    <source>
        <dbReference type="Google" id="ProtNLM"/>
    </source>
</evidence>
<keyword evidence="3" id="KW-1185">Reference proteome</keyword>
<keyword evidence="1" id="KW-0732">Signal</keyword>
<evidence type="ECO:0000313" key="3">
    <source>
        <dbReference type="Proteomes" id="UP000608071"/>
    </source>
</evidence>
<dbReference type="Proteomes" id="UP000608071">
    <property type="component" value="Unassembled WGS sequence"/>
</dbReference>